<evidence type="ECO:0000313" key="4">
    <source>
        <dbReference type="Proteomes" id="UP001597151"/>
    </source>
</evidence>
<keyword evidence="4" id="KW-1185">Reference proteome</keyword>
<reference evidence="4" key="1">
    <citation type="journal article" date="2019" name="Int. J. Syst. Evol. Microbiol.">
        <title>The Global Catalogue of Microorganisms (GCM) 10K type strain sequencing project: providing services to taxonomists for standard genome sequencing and annotation.</title>
        <authorList>
            <consortium name="The Broad Institute Genomics Platform"/>
            <consortium name="The Broad Institute Genome Sequencing Center for Infectious Disease"/>
            <person name="Wu L."/>
            <person name="Ma J."/>
        </authorList>
    </citation>
    <scope>NUCLEOTIDE SEQUENCE [LARGE SCALE GENOMIC DNA]</scope>
    <source>
        <strain evidence="4">CCUG 55328</strain>
    </source>
</reference>
<dbReference type="PRINTS" id="PR01713">
    <property type="entry name" value="NUCEPIMERASE"/>
</dbReference>
<sequence>MTKKILITGTAGFIGFHLARLLLAEGFVVHGYDGMTDYYDVRLKQRRHAMLSQNAQFTATEGMLEDQALFDRVADSFRPDIIVHLAGQAGVRYSLENPRAYLDSNVIGTFNVMEAARRLNVQHLLMASTSSVYGGNDDMPFIETQKADLQLTIYAATKKANESMGHAYAHLHDLPTTMFRFFTVYGPWGRPDLALYKFVDAILDERPIDIYNHGEMYRDFTYVDDLVRGIRLLMDAIPARPASPADIAPGDSLSPVAPFRIVNIGNSEKVRLLDFIEAIEDCLGKKAIRNYMPMQAGDVPATWANAELLHALTGYRPRTDVRDGIARFVAWFRDYYAK</sequence>
<accession>A0ABW3T9L7</accession>
<organism evidence="3 4">
    <name type="scientific">Seohaeicola saemankumensis</name>
    <dbReference type="NCBI Taxonomy" id="481181"/>
    <lineage>
        <taxon>Bacteria</taxon>
        <taxon>Pseudomonadati</taxon>
        <taxon>Pseudomonadota</taxon>
        <taxon>Alphaproteobacteria</taxon>
        <taxon>Rhodobacterales</taxon>
        <taxon>Roseobacteraceae</taxon>
        <taxon>Seohaeicola</taxon>
    </lineage>
</organism>
<keyword evidence="1" id="KW-0520">NAD</keyword>
<dbReference type="Pfam" id="PF01370">
    <property type="entry name" value="Epimerase"/>
    <property type="match status" value="1"/>
</dbReference>
<dbReference type="PANTHER" id="PTHR43574">
    <property type="entry name" value="EPIMERASE-RELATED"/>
    <property type="match status" value="1"/>
</dbReference>
<comment type="caution">
    <text evidence="3">The sequence shown here is derived from an EMBL/GenBank/DDBJ whole genome shotgun (WGS) entry which is preliminary data.</text>
</comment>
<evidence type="ECO:0000256" key="1">
    <source>
        <dbReference type="ARBA" id="ARBA00023027"/>
    </source>
</evidence>
<dbReference type="InterPro" id="IPR001509">
    <property type="entry name" value="Epimerase_deHydtase"/>
</dbReference>
<name>A0ABW3T9L7_9RHOB</name>
<dbReference type="EMBL" id="JBHTKR010000001">
    <property type="protein sequence ID" value="MFD1193375.1"/>
    <property type="molecule type" value="Genomic_DNA"/>
</dbReference>
<dbReference type="SUPFAM" id="SSF51735">
    <property type="entry name" value="NAD(P)-binding Rossmann-fold domains"/>
    <property type="match status" value="1"/>
</dbReference>
<gene>
    <name evidence="3" type="ORF">ACFQ3C_01665</name>
</gene>
<evidence type="ECO:0000313" key="3">
    <source>
        <dbReference type="EMBL" id="MFD1193375.1"/>
    </source>
</evidence>
<feature type="domain" description="NAD-dependent epimerase/dehydratase" evidence="2">
    <location>
        <begin position="5"/>
        <end position="236"/>
    </location>
</feature>
<protein>
    <submittedName>
        <fullName evidence="3">NAD-dependent epimerase/dehydratase family protein</fullName>
    </submittedName>
</protein>
<evidence type="ECO:0000259" key="2">
    <source>
        <dbReference type="Pfam" id="PF01370"/>
    </source>
</evidence>
<dbReference type="Gene3D" id="3.40.50.720">
    <property type="entry name" value="NAD(P)-binding Rossmann-like Domain"/>
    <property type="match status" value="1"/>
</dbReference>
<dbReference type="InterPro" id="IPR036291">
    <property type="entry name" value="NAD(P)-bd_dom_sf"/>
</dbReference>
<dbReference type="Proteomes" id="UP001597151">
    <property type="component" value="Unassembled WGS sequence"/>
</dbReference>
<proteinExistence type="predicted"/>
<dbReference type="RefSeq" id="WP_380788603.1">
    <property type="nucleotide sequence ID" value="NZ_JBHTKR010000001.1"/>
</dbReference>